<dbReference type="OrthoDB" id="4359806at2759"/>
<keyword evidence="2" id="KW-0732">Signal</keyword>
<feature type="region of interest" description="Disordered" evidence="1">
    <location>
        <begin position="19"/>
        <end position="50"/>
    </location>
</feature>
<feature type="signal peptide" evidence="2">
    <location>
        <begin position="1"/>
        <end position="18"/>
    </location>
</feature>
<dbReference type="AlphaFoldDB" id="A0A9P9I8P1"/>
<organism evidence="3 4">
    <name type="scientific">Dendryphion nanum</name>
    <dbReference type="NCBI Taxonomy" id="256645"/>
    <lineage>
        <taxon>Eukaryota</taxon>
        <taxon>Fungi</taxon>
        <taxon>Dikarya</taxon>
        <taxon>Ascomycota</taxon>
        <taxon>Pezizomycotina</taxon>
        <taxon>Dothideomycetes</taxon>
        <taxon>Pleosporomycetidae</taxon>
        <taxon>Pleosporales</taxon>
        <taxon>Torulaceae</taxon>
        <taxon>Dendryphion</taxon>
    </lineage>
</organism>
<evidence type="ECO:0000313" key="4">
    <source>
        <dbReference type="Proteomes" id="UP000700596"/>
    </source>
</evidence>
<keyword evidence="4" id="KW-1185">Reference proteome</keyword>
<reference evidence="3" key="1">
    <citation type="journal article" date="2021" name="Nat. Commun.">
        <title>Genetic determinants of endophytism in the Arabidopsis root mycobiome.</title>
        <authorList>
            <person name="Mesny F."/>
            <person name="Miyauchi S."/>
            <person name="Thiergart T."/>
            <person name="Pickel B."/>
            <person name="Atanasova L."/>
            <person name="Karlsson M."/>
            <person name="Huettel B."/>
            <person name="Barry K.W."/>
            <person name="Haridas S."/>
            <person name="Chen C."/>
            <person name="Bauer D."/>
            <person name="Andreopoulos W."/>
            <person name="Pangilinan J."/>
            <person name="LaButti K."/>
            <person name="Riley R."/>
            <person name="Lipzen A."/>
            <person name="Clum A."/>
            <person name="Drula E."/>
            <person name="Henrissat B."/>
            <person name="Kohler A."/>
            <person name="Grigoriev I.V."/>
            <person name="Martin F.M."/>
            <person name="Hacquard S."/>
        </authorList>
    </citation>
    <scope>NUCLEOTIDE SEQUENCE</scope>
    <source>
        <strain evidence="3">MPI-CAGE-CH-0243</strain>
    </source>
</reference>
<accession>A0A9P9I8P1</accession>
<sequence length="231" mass="25496">MKFSTLFTPAFLVAAALASDSESSESSSSSSSSASASSSPTTPKLPDPTPIGELWTAKWSSADLSPYKKKCTAQTTITAEIYKLGEMYPSLKTWAPELKVFYNKQHYPGSWKGEDKHGNERELLKLGMGDLPFAVREWIKGHPRQRHFSVQDDVVFFAPGAIYPILPLFVDESEEGAQCDDILEDLDNYSAELKDGAVVGTVEHKRGKDKEVEIVVSAFQVVKADKTRDEL</sequence>
<evidence type="ECO:0000256" key="1">
    <source>
        <dbReference type="SAM" id="MobiDB-lite"/>
    </source>
</evidence>
<proteinExistence type="predicted"/>
<feature type="chain" id="PRO_5040470922" evidence="2">
    <location>
        <begin position="19"/>
        <end position="231"/>
    </location>
</feature>
<protein>
    <submittedName>
        <fullName evidence="3">Uncharacterized protein</fullName>
    </submittedName>
</protein>
<dbReference type="Proteomes" id="UP000700596">
    <property type="component" value="Unassembled WGS sequence"/>
</dbReference>
<gene>
    <name evidence="3" type="ORF">B0J11DRAFT_187498</name>
</gene>
<dbReference type="EMBL" id="JAGMWT010000022">
    <property type="protein sequence ID" value="KAH7112128.1"/>
    <property type="molecule type" value="Genomic_DNA"/>
</dbReference>
<evidence type="ECO:0000313" key="3">
    <source>
        <dbReference type="EMBL" id="KAH7112128.1"/>
    </source>
</evidence>
<comment type="caution">
    <text evidence="3">The sequence shown here is derived from an EMBL/GenBank/DDBJ whole genome shotgun (WGS) entry which is preliminary data.</text>
</comment>
<feature type="compositionally biased region" description="Low complexity" evidence="1">
    <location>
        <begin position="19"/>
        <end position="39"/>
    </location>
</feature>
<evidence type="ECO:0000256" key="2">
    <source>
        <dbReference type="SAM" id="SignalP"/>
    </source>
</evidence>
<name>A0A9P9I8P1_9PLEO</name>